<evidence type="ECO:0000313" key="2">
    <source>
        <dbReference type="Proteomes" id="UP000295662"/>
    </source>
</evidence>
<dbReference type="Proteomes" id="UP000295662">
    <property type="component" value="Unassembled WGS sequence"/>
</dbReference>
<organism evidence="1 2">
    <name type="scientific">Prosthecobacter fusiformis</name>
    <dbReference type="NCBI Taxonomy" id="48464"/>
    <lineage>
        <taxon>Bacteria</taxon>
        <taxon>Pseudomonadati</taxon>
        <taxon>Verrucomicrobiota</taxon>
        <taxon>Verrucomicrobiia</taxon>
        <taxon>Verrucomicrobiales</taxon>
        <taxon>Verrucomicrobiaceae</taxon>
        <taxon>Prosthecobacter</taxon>
    </lineage>
</organism>
<dbReference type="SUPFAM" id="SSF55781">
    <property type="entry name" value="GAF domain-like"/>
    <property type="match status" value="1"/>
</dbReference>
<name>A0A4R7SQB7_9BACT</name>
<dbReference type="OrthoDB" id="9834874at2"/>
<dbReference type="InterPro" id="IPR029016">
    <property type="entry name" value="GAF-like_dom_sf"/>
</dbReference>
<gene>
    <name evidence="1" type="ORF">EI77_00076</name>
</gene>
<sequence length="1515" mass="169049">MNATTKTIADVRIAVVQLECHPCFTLGAVNYLKEPFSSEEPILQSLANLGVEVNDLQQLCFNKYLLWHCARLTAVVDWLNNLDVSVKPHVVVFSEGAVPRQFLKCLRKRLNFNCLVFAGTHALDDSILAWEEYENLGVSSEVLDGVRARSSSRTTVMPVLGETSLDPHILNPIQDIHGTSKKRKGKNLFKLSVNLRPKFVYSPHEAPLIGQHFDNFPPDLPTYELRVSDGENVSQVTVLPLICSEALQYLGSKAMNEADVVVISSYDSKHANFRALQDHLASNQIPTIYCNDGRFGGSGIAIKTDARPEPWWFTSAASHGTLPQGDAVLIMKVRTGSNATQVGVFDPEQNHTLLKLTPIIPVSADSQSYQIAQLLDQFRDEVTSQSELNQPVDTENVKRILSNILDRNDCTEVHRACISRLLNLAKNDHASVQEWKALSDSVKIGRDAIEHAERVFRKTVQNVSNTHRIRKERGIPQPTVSLKELERELSLACYLKCRLLIEEDTYKSDRTKNTALLNVRAKLKANLQGRVPLSPLESAHNFIESMKLEAIQSAKDRLKAQVAAITERFGATAGMLFIVKDPPSIHGYSDEGSRRLVCDIAFNVPYPKIERKIAVTGEGIVGHVAATGQSYLINNVRDITDKDRKLVQPETHLSNYIYRKTIPSTKSEVVVPIYCPSPAASNGASCPVEMEFELIGVLNLEARYPGAFAAVQVSEVESAAAALAPGIQVLRSSEGVHSMYGWNPECHKWDRTELLNKLCAQIASAAQTGSFGTSASCTIWHFDQIKECLYVKGTSKFDYEYIAESTLPVESLVGRIARDTAHGRVLRGSVDDFQEFRRPNKAGRMEVSRIIATPIYEIASPNASEQVVEGVLTVYSFKHEQGQGDFALDHVFSNAVVTGLATLIGGFIDSIRKIQARIALATLYSRLQESSVKNFDEFEQIRQVCSECLNSEWCSVFMKVQNKLVCVSTSGLIGNPGDKAYDLEEPQPIVYDHKRIPLYQAITPFVGANIGCSLRKHNVPDAREIVKCIVNGLERKIRIIPQNRLREAGAPTRTAHRRILAASVTRKGRVVGVVRLVRGDSQRPFVEADETMLHLLVQSVANIFDRHTRHREQPQISNSRNRAVGKLLEQSIDKIVENYPPTQLENDSQQLGAFKRLTARLGASAVNRKWLDSCLQDIVAVFEARRPSQLECQKPVHVSLRIVVERGHGSLFLKLLAYHAIANRRQGWDDHEIARTQRCMGWFCIDGMTGIGLGDHSPGVISFDAKDNPPHYLCPVHALEEVASGITVPVVWVGRHGKTRGCISLDFANGVITKDMVKSLWFSSLSLAIFGVSARNAKHTIQIMRSLEEWLQQMFPNVPYISLIDGSGTALHNFSQVINTTNDSWEAWASTWDTKENHANSAGVMVSKSRSCVVFPLWLGGFRVCRVELRFTKEKKTYADALPIMDPLNLGQQFYSEPSDIYSSRLVSECLLVQESWTIQAITSGWFWKCFDCDFTKSVDSFWKASVWAPRFVLR</sequence>
<protein>
    <recommendedName>
        <fullName evidence="3">GAF domain-containing protein</fullName>
    </recommendedName>
</protein>
<dbReference type="Gene3D" id="3.30.450.40">
    <property type="match status" value="1"/>
</dbReference>
<proteinExistence type="predicted"/>
<comment type="caution">
    <text evidence="1">The sequence shown here is derived from an EMBL/GenBank/DDBJ whole genome shotgun (WGS) entry which is preliminary data.</text>
</comment>
<dbReference type="EMBL" id="SOCA01000001">
    <property type="protein sequence ID" value="TDU80779.1"/>
    <property type="molecule type" value="Genomic_DNA"/>
</dbReference>
<evidence type="ECO:0008006" key="3">
    <source>
        <dbReference type="Google" id="ProtNLM"/>
    </source>
</evidence>
<keyword evidence="2" id="KW-1185">Reference proteome</keyword>
<accession>A0A4R7SQB7</accession>
<dbReference type="RefSeq" id="WP_133792775.1">
    <property type="nucleotide sequence ID" value="NZ_SOCA01000001.1"/>
</dbReference>
<reference evidence="1 2" key="1">
    <citation type="submission" date="2019-03" db="EMBL/GenBank/DDBJ databases">
        <title>Genomic Encyclopedia of Archaeal and Bacterial Type Strains, Phase II (KMG-II): from individual species to whole genera.</title>
        <authorList>
            <person name="Goeker M."/>
        </authorList>
    </citation>
    <scope>NUCLEOTIDE SEQUENCE [LARGE SCALE GENOMIC DNA]</scope>
    <source>
        <strain evidence="1 2">ATCC 25309</strain>
    </source>
</reference>
<evidence type="ECO:0000313" key="1">
    <source>
        <dbReference type="EMBL" id="TDU80779.1"/>
    </source>
</evidence>